<keyword evidence="2" id="KW-0945">Host-virus interaction</keyword>
<keyword evidence="3" id="KW-0732">Signal</keyword>
<evidence type="ECO:0000256" key="8">
    <source>
        <dbReference type="ARBA" id="ARBA00038393"/>
    </source>
</evidence>
<dbReference type="GO" id="GO:0046739">
    <property type="term" value="P:transport of virus in multicellular host"/>
    <property type="evidence" value="ECO:0007669"/>
    <property type="project" value="TreeGrafter"/>
</dbReference>
<dbReference type="GO" id="GO:0005886">
    <property type="term" value="C:plasma membrane"/>
    <property type="evidence" value="ECO:0007669"/>
    <property type="project" value="UniProtKB-SubCell"/>
</dbReference>
<dbReference type="PROSITE" id="PS51473">
    <property type="entry name" value="GNK2"/>
    <property type="match status" value="1"/>
</dbReference>
<evidence type="ECO:0000256" key="9">
    <source>
        <dbReference type="SAM" id="Phobius"/>
    </source>
</evidence>
<proteinExistence type="inferred from homology"/>
<evidence type="ECO:0000256" key="1">
    <source>
        <dbReference type="ARBA" id="ARBA00004251"/>
    </source>
</evidence>
<evidence type="ECO:0000256" key="7">
    <source>
        <dbReference type="ARBA" id="ARBA00024184"/>
    </source>
</evidence>
<dbReference type="EMBL" id="AWWV01009721">
    <property type="protein sequence ID" value="OMO84500.1"/>
    <property type="molecule type" value="Genomic_DNA"/>
</dbReference>
<dbReference type="STRING" id="210143.A0A1R3IPR8"/>
<dbReference type="PANTHER" id="PTHR32080">
    <property type="entry name" value="ANTIFUNGAL PROTEIN GINKBILOBIN-2-LIKE"/>
    <property type="match status" value="1"/>
</dbReference>
<dbReference type="InterPro" id="IPR051378">
    <property type="entry name" value="Cell2Cell_Antifungal"/>
</dbReference>
<accession>A0A1R3IPR8</accession>
<keyword evidence="5" id="KW-0965">Cell junction</keyword>
<feature type="transmembrane region" description="Helical" evidence="9">
    <location>
        <begin position="153"/>
        <end position="174"/>
    </location>
</feature>
<evidence type="ECO:0000256" key="3">
    <source>
        <dbReference type="ARBA" id="ARBA00022729"/>
    </source>
</evidence>
<dbReference type="InterPro" id="IPR002902">
    <property type="entry name" value="GNK2"/>
</dbReference>
<comment type="subcellular location">
    <subcellularLocation>
        <location evidence="7">Cell junction</location>
        <location evidence="7">Plasmodesma</location>
    </subcellularLocation>
    <subcellularLocation>
        <location evidence="1">Cell membrane</location>
        <topology evidence="1">Single-pass type I membrane protein</topology>
    </subcellularLocation>
</comment>
<dbReference type="OMA" id="QIYLENC"/>
<evidence type="ECO:0000256" key="4">
    <source>
        <dbReference type="ARBA" id="ARBA00022737"/>
    </source>
</evidence>
<keyword evidence="4" id="KW-0677">Repeat</keyword>
<keyword evidence="9" id="KW-1133">Transmembrane helix</keyword>
<protein>
    <recommendedName>
        <fullName evidence="10">Gnk2-homologous domain-containing protein</fullName>
    </recommendedName>
</protein>
<dbReference type="PANTHER" id="PTHR32080:SF6">
    <property type="entry name" value="PLASMODESMATA-LOCATED PROTEIN 4"/>
    <property type="match status" value="1"/>
</dbReference>
<dbReference type="InterPro" id="IPR038408">
    <property type="entry name" value="GNK2_sf"/>
</dbReference>
<organism evidence="11 12">
    <name type="scientific">Corchorus capsularis</name>
    <name type="common">Jute</name>
    <dbReference type="NCBI Taxonomy" id="210143"/>
    <lineage>
        <taxon>Eukaryota</taxon>
        <taxon>Viridiplantae</taxon>
        <taxon>Streptophyta</taxon>
        <taxon>Embryophyta</taxon>
        <taxon>Tracheophyta</taxon>
        <taxon>Spermatophyta</taxon>
        <taxon>Magnoliopsida</taxon>
        <taxon>eudicotyledons</taxon>
        <taxon>Gunneridae</taxon>
        <taxon>Pentapetalae</taxon>
        <taxon>rosids</taxon>
        <taxon>malvids</taxon>
        <taxon>Malvales</taxon>
        <taxon>Malvaceae</taxon>
        <taxon>Grewioideae</taxon>
        <taxon>Apeibeae</taxon>
        <taxon>Corchorus</taxon>
    </lineage>
</organism>
<dbReference type="GO" id="GO:0010497">
    <property type="term" value="P:plasmodesmata-mediated intercellular transport"/>
    <property type="evidence" value="ECO:0007669"/>
    <property type="project" value="TreeGrafter"/>
</dbReference>
<evidence type="ECO:0000259" key="10">
    <source>
        <dbReference type="PROSITE" id="PS51473"/>
    </source>
</evidence>
<evidence type="ECO:0000313" key="12">
    <source>
        <dbReference type="Proteomes" id="UP000188268"/>
    </source>
</evidence>
<comment type="caution">
    <text evidence="11">The sequence shown here is derived from an EMBL/GenBank/DDBJ whole genome shotgun (WGS) entry which is preliminary data.</text>
</comment>
<dbReference type="AlphaFoldDB" id="A0A1R3IPR8"/>
<evidence type="ECO:0000313" key="11">
    <source>
        <dbReference type="EMBL" id="OMO84500.1"/>
    </source>
</evidence>
<name>A0A1R3IPR8_COCAP</name>
<dbReference type="CDD" id="cd23509">
    <property type="entry name" value="Gnk2-like"/>
    <property type="match status" value="1"/>
</dbReference>
<keyword evidence="12" id="KW-1185">Reference proteome</keyword>
<dbReference type="Pfam" id="PF01657">
    <property type="entry name" value="Stress-antifung"/>
    <property type="match status" value="1"/>
</dbReference>
<dbReference type="OrthoDB" id="1715309at2759"/>
<comment type="similarity">
    <text evidence="8">Belongs to the cysteine-rich repeat secretory protein family. Plasmodesmata-located proteins (PDLD) subfamily.</text>
</comment>
<sequence>MSKTLCNKAVSARFQLHGCYVHYEADEFIEESSKYELLHKICDEKKAVVFGFEEVRDAAFAAVESGVTDGDGYCKENYELMQVIAQCEGDLGPCDCGKCVSIAVQIAQEECGNSLSGQIYLENCFLSYAYYPDGIPDNLYRGRSGGRNNTGKLLAIVLGGAAALFIGYVLLLSLKKIGKKEDI</sequence>
<dbReference type="Gramene" id="OMO84500">
    <property type="protein sequence ID" value="OMO84500"/>
    <property type="gene ID" value="CCACVL1_10796"/>
</dbReference>
<evidence type="ECO:0000256" key="2">
    <source>
        <dbReference type="ARBA" id="ARBA00022581"/>
    </source>
</evidence>
<feature type="domain" description="Gnk2-homologous" evidence="10">
    <location>
        <begin position="26"/>
        <end position="133"/>
    </location>
</feature>
<keyword evidence="9" id="KW-0812">Transmembrane</keyword>
<keyword evidence="9" id="KW-0472">Membrane</keyword>
<dbReference type="Proteomes" id="UP000188268">
    <property type="component" value="Unassembled WGS sequence"/>
</dbReference>
<dbReference type="Gene3D" id="3.30.430.20">
    <property type="entry name" value="Gnk2 domain, C-X8-C-X2-C motif"/>
    <property type="match status" value="1"/>
</dbReference>
<evidence type="ECO:0000256" key="5">
    <source>
        <dbReference type="ARBA" id="ARBA00022949"/>
    </source>
</evidence>
<reference evidence="11 12" key="1">
    <citation type="submission" date="2013-09" db="EMBL/GenBank/DDBJ databases">
        <title>Corchorus capsularis genome sequencing.</title>
        <authorList>
            <person name="Alam M."/>
            <person name="Haque M.S."/>
            <person name="Islam M.S."/>
            <person name="Emdad E.M."/>
            <person name="Islam M.M."/>
            <person name="Ahmed B."/>
            <person name="Halim A."/>
            <person name="Hossen Q.M.M."/>
            <person name="Hossain M.Z."/>
            <person name="Ahmed R."/>
            <person name="Khan M.M."/>
            <person name="Islam R."/>
            <person name="Rashid M.M."/>
            <person name="Khan S.A."/>
            <person name="Rahman M.S."/>
            <person name="Alam M."/>
        </authorList>
    </citation>
    <scope>NUCLEOTIDE SEQUENCE [LARGE SCALE GENOMIC DNA]</scope>
    <source>
        <strain evidence="12">cv. CVL-1</strain>
        <tissue evidence="11">Whole seedling</tissue>
    </source>
</reference>
<gene>
    <name evidence="11" type="ORF">CCACVL1_10796</name>
</gene>
<evidence type="ECO:0000256" key="6">
    <source>
        <dbReference type="ARBA" id="ARBA00023157"/>
    </source>
</evidence>
<keyword evidence="6" id="KW-1015">Disulfide bond</keyword>
<dbReference type="GO" id="GO:0009506">
    <property type="term" value="C:plasmodesma"/>
    <property type="evidence" value="ECO:0007669"/>
    <property type="project" value="UniProtKB-SubCell"/>
</dbReference>